<name>A0A563W4F5_9CYAN</name>
<organism evidence="1 2">
    <name type="scientific">Hyella patelloides LEGE 07179</name>
    <dbReference type="NCBI Taxonomy" id="945734"/>
    <lineage>
        <taxon>Bacteria</taxon>
        <taxon>Bacillati</taxon>
        <taxon>Cyanobacteriota</taxon>
        <taxon>Cyanophyceae</taxon>
        <taxon>Pleurocapsales</taxon>
        <taxon>Hyellaceae</taxon>
        <taxon>Hyella</taxon>
    </lineage>
</organism>
<evidence type="ECO:0000313" key="2">
    <source>
        <dbReference type="Proteomes" id="UP000320055"/>
    </source>
</evidence>
<gene>
    <name evidence="1" type="ORF">H1P_800018</name>
</gene>
<accession>A0A563W4F5</accession>
<proteinExistence type="predicted"/>
<dbReference type="Proteomes" id="UP000320055">
    <property type="component" value="Unassembled WGS sequence"/>
</dbReference>
<evidence type="ECO:0000313" key="1">
    <source>
        <dbReference type="EMBL" id="VEP18527.1"/>
    </source>
</evidence>
<sequence length="62" mass="7356">MSHIFFNFTLKMKRQTTYKKSLYNQKIHSLFTQLICETESLYEKVTNGIPQNPQTIELTTNN</sequence>
<dbReference type="EMBL" id="CAACVJ010000688">
    <property type="protein sequence ID" value="VEP18527.1"/>
    <property type="molecule type" value="Genomic_DNA"/>
</dbReference>
<dbReference type="AlphaFoldDB" id="A0A563W4F5"/>
<reference evidence="1 2" key="1">
    <citation type="submission" date="2019-01" db="EMBL/GenBank/DDBJ databases">
        <authorList>
            <person name="Brito A."/>
        </authorList>
    </citation>
    <scope>NUCLEOTIDE SEQUENCE [LARGE SCALE GENOMIC DNA]</scope>
    <source>
        <strain evidence="1">1</strain>
    </source>
</reference>
<protein>
    <submittedName>
        <fullName evidence="1">Uncharacterized protein</fullName>
    </submittedName>
</protein>
<keyword evidence="2" id="KW-1185">Reference proteome</keyword>